<evidence type="ECO:0000313" key="2">
    <source>
        <dbReference type="Proteomes" id="UP001597211"/>
    </source>
</evidence>
<organism evidence="1 2">
    <name type="scientific">Paenibacillus timonensis</name>
    <dbReference type="NCBI Taxonomy" id="225915"/>
    <lineage>
        <taxon>Bacteria</taxon>
        <taxon>Bacillati</taxon>
        <taxon>Bacillota</taxon>
        <taxon>Bacilli</taxon>
        <taxon>Bacillales</taxon>
        <taxon>Paenibacillaceae</taxon>
        <taxon>Paenibacillus</taxon>
    </lineage>
</organism>
<keyword evidence="2" id="KW-1185">Reference proteome</keyword>
<dbReference type="RefSeq" id="WP_240267691.1">
    <property type="nucleotide sequence ID" value="NZ_JAKSXN010000003.1"/>
</dbReference>
<evidence type="ECO:0000313" key="1">
    <source>
        <dbReference type="EMBL" id="MFD1180888.1"/>
    </source>
</evidence>
<dbReference type="Gene3D" id="3.40.50.300">
    <property type="entry name" value="P-loop containing nucleotide triphosphate hydrolases"/>
    <property type="match status" value="1"/>
</dbReference>
<name>A0ABW3S8R4_9BACL</name>
<protein>
    <submittedName>
        <fullName evidence="1">Uncharacterized protein</fullName>
    </submittedName>
</protein>
<dbReference type="InterPro" id="IPR027417">
    <property type="entry name" value="P-loop_NTPase"/>
</dbReference>
<dbReference type="EMBL" id="JBHTKZ010000006">
    <property type="protein sequence ID" value="MFD1180888.1"/>
    <property type="molecule type" value="Genomic_DNA"/>
</dbReference>
<sequence>MILYLTSEARVNLLDFLEKEQELPIKKLTGGFSLLSFVIKDMRHFAHVRYVTLDRAAITESDEELIQALLSYQTIYDIRVVLIVEGLPPGSPFLQELIQIGILNIVTATEIEEIRAELRECFSEEGMQRFKPAALPLVEEKKTNLVHLEENVQYHFTCSNLKIAIAGCDRRVGVTTTAMNLVCWINAHGGTACYVEANPNNHLAHIIHLFEPEKTGNAYILEGNDLYMTKESLRDYNVIVFDCGVLGEQRIQEDFATADIRVLCGSAMPYELARFYRAIQRCKNHSVLSLGLFVPHDLKPYLLETINQNILFGTSSHDLFDPHVNGELYRKILQANIEA</sequence>
<dbReference type="SUPFAM" id="SSF52540">
    <property type="entry name" value="P-loop containing nucleoside triphosphate hydrolases"/>
    <property type="match status" value="1"/>
</dbReference>
<comment type="caution">
    <text evidence="1">The sequence shown here is derived from an EMBL/GenBank/DDBJ whole genome shotgun (WGS) entry which is preliminary data.</text>
</comment>
<accession>A0ABW3S8R4</accession>
<gene>
    <name evidence="1" type="ORF">ACFQ2Z_05915</name>
</gene>
<dbReference type="Proteomes" id="UP001597211">
    <property type="component" value="Unassembled WGS sequence"/>
</dbReference>
<reference evidence="2" key="1">
    <citation type="journal article" date="2019" name="Int. J. Syst. Evol. Microbiol.">
        <title>The Global Catalogue of Microorganisms (GCM) 10K type strain sequencing project: providing services to taxonomists for standard genome sequencing and annotation.</title>
        <authorList>
            <consortium name="The Broad Institute Genomics Platform"/>
            <consortium name="The Broad Institute Genome Sequencing Center for Infectious Disease"/>
            <person name="Wu L."/>
            <person name="Ma J."/>
        </authorList>
    </citation>
    <scope>NUCLEOTIDE SEQUENCE [LARGE SCALE GENOMIC DNA]</scope>
    <source>
        <strain evidence="2">CCUG 48216</strain>
    </source>
</reference>
<proteinExistence type="predicted"/>